<evidence type="ECO:0000256" key="1">
    <source>
        <dbReference type="SAM" id="Phobius"/>
    </source>
</evidence>
<comment type="caution">
    <text evidence="2">The sequence shown here is derived from an EMBL/GenBank/DDBJ whole genome shotgun (WGS) entry which is preliminary data.</text>
</comment>
<evidence type="ECO:0000313" key="3">
    <source>
        <dbReference type="Proteomes" id="UP000829196"/>
    </source>
</evidence>
<keyword evidence="3" id="KW-1185">Reference proteome</keyword>
<keyword evidence="1" id="KW-1133">Transmembrane helix</keyword>
<keyword evidence="1" id="KW-0472">Membrane</keyword>
<gene>
    <name evidence="2" type="ORF">KFK09_021337</name>
</gene>
<reference evidence="2" key="1">
    <citation type="journal article" date="2022" name="Front. Genet.">
        <title>Chromosome-Scale Assembly of the Dendrobium nobile Genome Provides Insights Into the Molecular Mechanism of the Biosynthesis of the Medicinal Active Ingredient of Dendrobium.</title>
        <authorList>
            <person name="Xu Q."/>
            <person name="Niu S.-C."/>
            <person name="Li K.-L."/>
            <person name="Zheng P.-J."/>
            <person name="Zhang X.-J."/>
            <person name="Jia Y."/>
            <person name="Liu Y."/>
            <person name="Niu Y.-X."/>
            <person name="Yu L.-H."/>
            <person name="Chen D.-F."/>
            <person name="Zhang G.-Q."/>
        </authorList>
    </citation>
    <scope>NUCLEOTIDE SEQUENCE</scope>
    <source>
        <tissue evidence="2">Leaf</tissue>
    </source>
</reference>
<accession>A0A8T3ANF5</accession>
<dbReference type="Proteomes" id="UP000829196">
    <property type="component" value="Unassembled WGS sequence"/>
</dbReference>
<dbReference type="AlphaFoldDB" id="A0A8T3ANF5"/>
<dbReference type="EMBL" id="JAGYWB010000015">
    <property type="protein sequence ID" value="KAI0498096.1"/>
    <property type="molecule type" value="Genomic_DNA"/>
</dbReference>
<feature type="transmembrane region" description="Helical" evidence="1">
    <location>
        <begin position="29"/>
        <end position="56"/>
    </location>
</feature>
<name>A0A8T3ANF5_DENNO</name>
<organism evidence="2 3">
    <name type="scientific">Dendrobium nobile</name>
    <name type="common">Orchid</name>
    <dbReference type="NCBI Taxonomy" id="94219"/>
    <lineage>
        <taxon>Eukaryota</taxon>
        <taxon>Viridiplantae</taxon>
        <taxon>Streptophyta</taxon>
        <taxon>Embryophyta</taxon>
        <taxon>Tracheophyta</taxon>
        <taxon>Spermatophyta</taxon>
        <taxon>Magnoliopsida</taxon>
        <taxon>Liliopsida</taxon>
        <taxon>Asparagales</taxon>
        <taxon>Orchidaceae</taxon>
        <taxon>Epidendroideae</taxon>
        <taxon>Malaxideae</taxon>
        <taxon>Dendrobiinae</taxon>
        <taxon>Dendrobium</taxon>
    </lineage>
</organism>
<sequence length="116" mass="13527">MLDLTLRIHDLKIFWLSNQNVPVMFGPRFIIVFSLVSFLCSFYVALFRFLCSLLCYHLVSLYRHNKFVIDIYKISQAIKSGLALSSLSSLKKLKRKNFFLSSKINSPKDSYYTLSD</sequence>
<protein>
    <submittedName>
        <fullName evidence="2">Uncharacterized protein</fullName>
    </submittedName>
</protein>
<keyword evidence="1" id="KW-0812">Transmembrane</keyword>
<proteinExistence type="predicted"/>
<evidence type="ECO:0000313" key="2">
    <source>
        <dbReference type="EMBL" id="KAI0498096.1"/>
    </source>
</evidence>